<evidence type="ECO:0000256" key="2">
    <source>
        <dbReference type="SAM" id="SignalP"/>
    </source>
</evidence>
<feature type="region of interest" description="Disordered" evidence="1">
    <location>
        <begin position="25"/>
        <end position="53"/>
    </location>
</feature>
<gene>
    <name evidence="3" type="ORF">D0Y96_02135</name>
</gene>
<name>A0A372ITX2_9BACT</name>
<evidence type="ECO:0000313" key="4">
    <source>
        <dbReference type="Proteomes" id="UP000264702"/>
    </source>
</evidence>
<proteinExistence type="predicted"/>
<accession>A0A372ITX2</accession>
<feature type="chain" id="PRO_5016597046" evidence="2">
    <location>
        <begin position="23"/>
        <end position="600"/>
    </location>
</feature>
<evidence type="ECO:0000313" key="3">
    <source>
        <dbReference type="EMBL" id="RFU18387.1"/>
    </source>
</evidence>
<evidence type="ECO:0000256" key="1">
    <source>
        <dbReference type="SAM" id="MobiDB-lite"/>
    </source>
</evidence>
<protein>
    <submittedName>
        <fullName evidence="3">Uncharacterized protein</fullName>
    </submittedName>
</protein>
<feature type="signal peptide" evidence="2">
    <location>
        <begin position="1"/>
        <end position="22"/>
    </location>
</feature>
<sequence length="600" mass="64522">MNTNLKVFATLLLASTVAVGYAQSTADSAGSTAHKATAKRTHHRVVEKKPSVESQIEELRNELNEQHGQIDTLKQQLSDRDAQLQQAQQAASQAQTAAQQAQQAASQEQQQLSDNSAAVSSLKDSVSDLKSNTTSIVGTLQEQQASVKKAIEHPDAIHFKGVTISPTGSFIEAATVWRSAATGDDINTHFTAIPLENSGQAQLSEFYGSGRQSRLVIKAVGHAGNATLTGYYEMDWLGAGVTSNNNQSNSYVIRQRQLWAQAALHNGWTFTGGQMWSLTTETTHGLDNGTEILPGVIDPQYTAGFVWNRQYGFRVSKDFGNKVWIGAAAENDQALPGGSSPTNQFLGQAGDTGGLYDNQSNYSYNLAPEMVAKVAFEPGWGHYELFGVARFFQNRVYPSSTTAAGAYNDSTVGGGIGGGFRVPLAHKKLSVGLKGLWGDGVGRMGDSTIADLTFRSDGQMSLLHTFSALSTLEASPTKRLSLYFNYGGDYVGRDLLNGGKSGYGLYSADMSGCNTEGLPAGSYTPSATGNCKGNNKDVQEFSSGYWYNFYDGSMGRLRQGIQYSYIRRDLWSGTGGPLNPDGGAKGTDNIFETSLRYYLP</sequence>
<dbReference type="Proteomes" id="UP000264702">
    <property type="component" value="Unassembled WGS sequence"/>
</dbReference>
<comment type="caution">
    <text evidence="3">The sequence shown here is derived from an EMBL/GenBank/DDBJ whole genome shotgun (WGS) entry which is preliminary data.</text>
</comment>
<dbReference type="OrthoDB" id="128078at2"/>
<reference evidence="3 4" key="1">
    <citation type="submission" date="2018-08" db="EMBL/GenBank/DDBJ databases">
        <title>Acidipila sp. 4G-K13, an acidobacterium isolated from forest soil.</title>
        <authorList>
            <person name="Gao Z.-H."/>
            <person name="Qiu L.-H."/>
        </authorList>
    </citation>
    <scope>NUCLEOTIDE SEQUENCE [LARGE SCALE GENOMIC DNA]</scope>
    <source>
        <strain evidence="3 4">4G-K13</strain>
    </source>
</reference>
<keyword evidence="2" id="KW-0732">Signal</keyword>
<organism evidence="3 4">
    <name type="scientific">Paracidobacterium acidisoli</name>
    <dbReference type="NCBI Taxonomy" id="2303751"/>
    <lineage>
        <taxon>Bacteria</taxon>
        <taxon>Pseudomonadati</taxon>
        <taxon>Acidobacteriota</taxon>
        <taxon>Terriglobia</taxon>
        <taxon>Terriglobales</taxon>
        <taxon>Acidobacteriaceae</taxon>
        <taxon>Paracidobacterium</taxon>
    </lineage>
</organism>
<dbReference type="EMBL" id="QVQT01000001">
    <property type="protein sequence ID" value="RFU18387.1"/>
    <property type="molecule type" value="Genomic_DNA"/>
</dbReference>
<feature type="compositionally biased region" description="Basic residues" evidence="1">
    <location>
        <begin position="36"/>
        <end position="46"/>
    </location>
</feature>
<dbReference type="AlphaFoldDB" id="A0A372ITX2"/>
<dbReference type="RefSeq" id="WP_117297681.1">
    <property type="nucleotide sequence ID" value="NZ_QVQT02000001.1"/>
</dbReference>
<keyword evidence="4" id="KW-1185">Reference proteome</keyword>